<organism evidence="2 3">
    <name type="scientific">Nephila pilipes</name>
    <name type="common">Giant wood spider</name>
    <name type="synonym">Nephila maculata</name>
    <dbReference type="NCBI Taxonomy" id="299642"/>
    <lineage>
        <taxon>Eukaryota</taxon>
        <taxon>Metazoa</taxon>
        <taxon>Ecdysozoa</taxon>
        <taxon>Arthropoda</taxon>
        <taxon>Chelicerata</taxon>
        <taxon>Arachnida</taxon>
        <taxon>Araneae</taxon>
        <taxon>Araneomorphae</taxon>
        <taxon>Entelegynae</taxon>
        <taxon>Araneoidea</taxon>
        <taxon>Nephilidae</taxon>
        <taxon>Nephila</taxon>
    </lineage>
</organism>
<evidence type="ECO:0000256" key="1">
    <source>
        <dbReference type="SAM" id="MobiDB-lite"/>
    </source>
</evidence>
<protein>
    <submittedName>
        <fullName evidence="2">Uncharacterized protein</fullName>
    </submittedName>
</protein>
<evidence type="ECO:0000313" key="3">
    <source>
        <dbReference type="Proteomes" id="UP000887013"/>
    </source>
</evidence>
<keyword evidence="3" id="KW-1185">Reference proteome</keyword>
<feature type="region of interest" description="Disordered" evidence="1">
    <location>
        <begin position="46"/>
        <end position="72"/>
    </location>
</feature>
<gene>
    <name evidence="2" type="ORF">NPIL_360951</name>
</gene>
<sequence>MPKPYLPRALAKGRTQATAALRDDPHHPRVRLRSRGRTGTCCLLLSSPHSKSHPTPGLKGIWPNALRRDEDK</sequence>
<dbReference type="AlphaFoldDB" id="A0A8X6P0H5"/>
<feature type="region of interest" description="Disordered" evidence="1">
    <location>
        <begin position="1"/>
        <end position="32"/>
    </location>
</feature>
<comment type="caution">
    <text evidence="2">The sequence shown here is derived from an EMBL/GenBank/DDBJ whole genome shotgun (WGS) entry which is preliminary data.</text>
</comment>
<dbReference type="Proteomes" id="UP000887013">
    <property type="component" value="Unassembled WGS sequence"/>
</dbReference>
<reference evidence="2" key="1">
    <citation type="submission" date="2020-08" db="EMBL/GenBank/DDBJ databases">
        <title>Multicomponent nature underlies the extraordinary mechanical properties of spider dragline silk.</title>
        <authorList>
            <person name="Kono N."/>
            <person name="Nakamura H."/>
            <person name="Mori M."/>
            <person name="Yoshida Y."/>
            <person name="Ohtoshi R."/>
            <person name="Malay A.D."/>
            <person name="Moran D.A.P."/>
            <person name="Tomita M."/>
            <person name="Numata K."/>
            <person name="Arakawa K."/>
        </authorList>
    </citation>
    <scope>NUCLEOTIDE SEQUENCE</scope>
</reference>
<proteinExistence type="predicted"/>
<dbReference type="EMBL" id="BMAW01110486">
    <property type="protein sequence ID" value="GFT43327.1"/>
    <property type="molecule type" value="Genomic_DNA"/>
</dbReference>
<accession>A0A8X6P0H5</accession>
<evidence type="ECO:0000313" key="2">
    <source>
        <dbReference type="EMBL" id="GFT43327.1"/>
    </source>
</evidence>
<name>A0A8X6P0H5_NEPPI</name>